<sequence>MTQNKTYKLTVCPMTYVLEILGDKWSFLIIRDMLFRGCCRYKHFIESDEGVATNILANRLKKLTQHGLITQCKDPENGRQKLYHLTDKGLDLIPSILQLVKWSGHHDPHSVLSEKIMHYLDDRFDEAVDIVKQQYLQACDHEQVSAECHPFN</sequence>
<evidence type="ECO:0000256" key="3">
    <source>
        <dbReference type="ARBA" id="ARBA00023163"/>
    </source>
</evidence>
<reference evidence="6" key="1">
    <citation type="journal article" date="2019" name="Int. J. Syst. Evol. Microbiol.">
        <title>The Global Catalogue of Microorganisms (GCM) 10K type strain sequencing project: providing services to taxonomists for standard genome sequencing and annotation.</title>
        <authorList>
            <consortium name="The Broad Institute Genomics Platform"/>
            <consortium name="The Broad Institute Genome Sequencing Center for Infectious Disease"/>
            <person name="Wu L."/>
            <person name="Ma J."/>
        </authorList>
    </citation>
    <scope>NUCLEOTIDE SEQUENCE [LARGE SCALE GENOMIC DNA]</scope>
    <source>
        <strain evidence="6">KCTC 42953</strain>
    </source>
</reference>
<name>A0ABV7J7M5_9GAMM</name>
<keyword evidence="1" id="KW-0805">Transcription regulation</keyword>
<dbReference type="PROSITE" id="PS51118">
    <property type="entry name" value="HTH_HXLR"/>
    <property type="match status" value="1"/>
</dbReference>
<keyword evidence="6" id="KW-1185">Reference proteome</keyword>
<protein>
    <submittedName>
        <fullName evidence="5">Winged helix-turn-helix transcriptional regulator</fullName>
    </submittedName>
</protein>
<dbReference type="SUPFAM" id="SSF46785">
    <property type="entry name" value="Winged helix' DNA-binding domain"/>
    <property type="match status" value="1"/>
</dbReference>
<dbReference type="InterPro" id="IPR002577">
    <property type="entry name" value="HTH_HxlR"/>
</dbReference>
<keyword evidence="2" id="KW-0238">DNA-binding</keyword>
<evidence type="ECO:0000313" key="6">
    <source>
        <dbReference type="Proteomes" id="UP001595533"/>
    </source>
</evidence>
<organism evidence="5 6">
    <name type="scientific">Marinicella sediminis</name>
    <dbReference type="NCBI Taxonomy" id="1792834"/>
    <lineage>
        <taxon>Bacteria</taxon>
        <taxon>Pseudomonadati</taxon>
        <taxon>Pseudomonadota</taxon>
        <taxon>Gammaproteobacteria</taxon>
        <taxon>Lysobacterales</taxon>
        <taxon>Marinicellaceae</taxon>
        <taxon>Marinicella</taxon>
    </lineage>
</organism>
<evidence type="ECO:0000256" key="2">
    <source>
        <dbReference type="ARBA" id="ARBA00023125"/>
    </source>
</evidence>
<dbReference type="EMBL" id="JBHRTS010000001">
    <property type="protein sequence ID" value="MFC3192895.1"/>
    <property type="molecule type" value="Genomic_DNA"/>
</dbReference>
<accession>A0ABV7J7M5</accession>
<gene>
    <name evidence="5" type="ORF">ACFODZ_01450</name>
</gene>
<feature type="domain" description="HTH hxlR-type" evidence="4">
    <location>
        <begin position="12"/>
        <end position="111"/>
    </location>
</feature>
<dbReference type="PANTHER" id="PTHR33204:SF18">
    <property type="entry name" value="TRANSCRIPTIONAL REGULATORY PROTEIN"/>
    <property type="match status" value="1"/>
</dbReference>
<comment type="caution">
    <text evidence="5">The sequence shown here is derived from an EMBL/GenBank/DDBJ whole genome shotgun (WGS) entry which is preliminary data.</text>
</comment>
<dbReference type="InterPro" id="IPR036388">
    <property type="entry name" value="WH-like_DNA-bd_sf"/>
</dbReference>
<dbReference type="RefSeq" id="WP_077409562.1">
    <property type="nucleotide sequence ID" value="NZ_JBHRTS010000001.1"/>
</dbReference>
<dbReference type="Pfam" id="PF01638">
    <property type="entry name" value="HxlR"/>
    <property type="match status" value="1"/>
</dbReference>
<dbReference type="InterPro" id="IPR036390">
    <property type="entry name" value="WH_DNA-bd_sf"/>
</dbReference>
<evidence type="ECO:0000256" key="1">
    <source>
        <dbReference type="ARBA" id="ARBA00023015"/>
    </source>
</evidence>
<evidence type="ECO:0000259" key="4">
    <source>
        <dbReference type="PROSITE" id="PS51118"/>
    </source>
</evidence>
<dbReference type="PANTHER" id="PTHR33204">
    <property type="entry name" value="TRANSCRIPTIONAL REGULATOR, MARR FAMILY"/>
    <property type="match status" value="1"/>
</dbReference>
<proteinExistence type="predicted"/>
<dbReference type="Gene3D" id="1.10.10.10">
    <property type="entry name" value="Winged helix-like DNA-binding domain superfamily/Winged helix DNA-binding domain"/>
    <property type="match status" value="1"/>
</dbReference>
<evidence type="ECO:0000313" key="5">
    <source>
        <dbReference type="EMBL" id="MFC3192895.1"/>
    </source>
</evidence>
<keyword evidence="3" id="KW-0804">Transcription</keyword>
<dbReference type="Proteomes" id="UP001595533">
    <property type="component" value="Unassembled WGS sequence"/>
</dbReference>